<name>A0A1V4IZN5_9CLOT</name>
<evidence type="ECO:0000313" key="1">
    <source>
        <dbReference type="EMBL" id="OPJ65512.1"/>
    </source>
</evidence>
<dbReference type="AlphaFoldDB" id="A0A1V4IZN5"/>
<dbReference type="RefSeq" id="WP_079438300.1">
    <property type="nucleotide sequence ID" value="NZ_MZGT01000007.1"/>
</dbReference>
<sequence>MLYCPYHKVYASKRHQCDALKLVTITKECKGIVDRLFDLVGTGAGALSASHFVTPVIATECEYYINVYIDLPPKDFPIKLLGDFPVGWVIHTETVSSDHISILVIAYNETFRYDGVKTVNDRVKEIIKEFEYYLDTHYDPQAIKSVLKLMYS</sequence>
<reference evidence="1 2" key="1">
    <citation type="submission" date="2017-03" db="EMBL/GenBank/DDBJ databases">
        <title>Genome sequence of Clostridium chromiireducens DSM 23318.</title>
        <authorList>
            <person name="Poehlein A."/>
            <person name="Daniel R."/>
        </authorList>
    </citation>
    <scope>NUCLEOTIDE SEQUENCE [LARGE SCALE GENOMIC DNA]</scope>
    <source>
        <strain evidence="1 2">DSM 23318</strain>
    </source>
</reference>
<dbReference type="EMBL" id="MZGT01000007">
    <property type="protein sequence ID" value="OPJ65512.1"/>
    <property type="molecule type" value="Genomic_DNA"/>
</dbReference>
<dbReference type="OrthoDB" id="2082517at2"/>
<proteinExistence type="predicted"/>
<organism evidence="1 2">
    <name type="scientific">Clostridium chromiireducens</name>
    <dbReference type="NCBI Taxonomy" id="225345"/>
    <lineage>
        <taxon>Bacteria</taxon>
        <taxon>Bacillati</taxon>
        <taxon>Bacillota</taxon>
        <taxon>Clostridia</taxon>
        <taxon>Eubacteriales</taxon>
        <taxon>Clostridiaceae</taxon>
        <taxon>Clostridium</taxon>
    </lineage>
</organism>
<dbReference type="STRING" id="225345.CLCHR_07040"/>
<keyword evidence="2" id="KW-1185">Reference proteome</keyword>
<accession>A0A1V4IZN5</accession>
<comment type="caution">
    <text evidence="1">The sequence shown here is derived from an EMBL/GenBank/DDBJ whole genome shotgun (WGS) entry which is preliminary data.</text>
</comment>
<gene>
    <name evidence="1" type="ORF">CLCHR_07040</name>
</gene>
<protein>
    <submittedName>
        <fullName evidence="1">Uncharacterized protein</fullName>
    </submittedName>
</protein>
<evidence type="ECO:0000313" key="2">
    <source>
        <dbReference type="Proteomes" id="UP000191056"/>
    </source>
</evidence>
<dbReference type="Proteomes" id="UP000191056">
    <property type="component" value="Unassembled WGS sequence"/>
</dbReference>